<dbReference type="InterPro" id="IPR017938">
    <property type="entry name" value="Riboflavin_synthase-like_b-brl"/>
</dbReference>
<dbReference type="SUPFAM" id="SSF54292">
    <property type="entry name" value="2Fe-2S ferredoxin-like"/>
    <property type="match status" value="1"/>
</dbReference>
<organism evidence="10 11">
    <name type="scientific">Roseibium aggregatum</name>
    <dbReference type="NCBI Taxonomy" id="187304"/>
    <lineage>
        <taxon>Bacteria</taxon>
        <taxon>Pseudomonadati</taxon>
        <taxon>Pseudomonadota</taxon>
        <taxon>Alphaproteobacteria</taxon>
        <taxon>Hyphomicrobiales</taxon>
        <taxon>Stappiaceae</taxon>
        <taxon>Roseibium</taxon>
    </lineage>
</organism>
<dbReference type="Gene3D" id="3.40.50.80">
    <property type="entry name" value="Nucleotide-binding domain of ferredoxin-NADP reductase (FNR) module"/>
    <property type="match status" value="1"/>
</dbReference>
<dbReference type="PANTHER" id="PTHR47354:SF1">
    <property type="entry name" value="CARNITINE MONOOXYGENASE REDUCTASE SUBUNIT"/>
    <property type="match status" value="1"/>
</dbReference>
<dbReference type="Gene3D" id="3.10.20.30">
    <property type="match status" value="1"/>
</dbReference>
<dbReference type="InterPro" id="IPR001709">
    <property type="entry name" value="Flavoprot_Pyr_Nucl_cyt_Rdtase"/>
</dbReference>
<keyword evidence="4" id="KW-0560">Oxidoreductase</keyword>
<keyword evidence="1" id="KW-0285">Flavoprotein</keyword>
<dbReference type="PANTHER" id="PTHR47354">
    <property type="entry name" value="NADH OXIDOREDUCTASE HCR"/>
    <property type="match status" value="1"/>
</dbReference>
<dbReference type="Pfam" id="PF00175">
    <property type="entry name" value="NAD_binding_1"/>
    <property type="match status" value="1"/>
</dbReference>
<proteinExistence type="predicted"/>
<dbReference type="InterPro" id="IPR001433">
    <property type="entry name" value="OxRdtase_FAD/NAD-bd"/>
</dbReference>
<dbReference type="SUPFAM" id="SSF63380">
    <property type="entry name" value="Riboflavin synthase domain-like"/>
    <property type="match status" value="1"/>
</dbReference>
<evidence type="ECO:0000313" key="11">
    <source>
        <dbReference type="Proteomes" id="UP000598467"/>
    </source>
</evidence>
<dbReference type="PRINTS" id="PR00409">
    <property type="entry name" value="PHDIOXRDTASE"/>
</dbReference>
<dbReference type="Gene3D" id="2.40.30.10">
    <property type="entry name" value="Translation factors"/>
    <property type="match status" value="1"/>
</dbReference>
<comment type="cofactor">
    <cofactor evidence="7">
        <name>[2Fe-2S] cluster</name>
        <dbReference type="ChEBI" id="CHEBI:190135"/>
    </cofactor>
</comment>
<keyword evidence="5" id="KW-0408">Iron</keyword>
<dbReference type="EMBL" id="JABFCZ010000046">
    <property type="protein sequence ID" value="MBD1549611.1"/>
    <property type="molecule type" value="Genomic_DNA"/>
</dbReference>
<keyword evidence="2" id="KW-0001">2Fe-2S</keyword>
<evidence type="ECO:0000256" key="4">
    <source>
        <dbReference type="ARBA" id="ARBA00023002"/>
    </source>
</evidence>
<keyword evidence="3" id="KW-0479">Metal-binding</keyword>
<dbReference type="InterPro" id="IPR036010">
    <property type="entry name" value="2Fe-2S_ferredoxin-like_sf"/>
</dbReference>
<dbReference type="Pfam" id="PF00111">
    <property type="entry name" value="Fer2"/>
    <property type="match status" value="1"/>
</dbReference>
<dbReference type="CDD" id="cd06185">
    <property type="entry name" value="PDR_like"/>
    <property type="match status" value="1"/>
</dbReference>
<name>A0A926P6L2_9HYPH</name>
<dbReference type="GO" id="GO:0051537">
    <property type="term" value="F:2 iron, 2 sulfur cluster binding"/>
    <property type="evidence" value="ECO:0007669"/>
    <property type="project" value="UniProtKB-KW"/>
</dbReference>
<comment type="caution">
    <text evidence="10">The sequence shown here is derived from an EMBL/GenBank/DDBJ whole genome shotgun (WGS) entry which is preliminary data.</text>
</comment>
<dbReference type="PROSITE" id="PS51085">
    <property type="entry name" value="2FE2S_FER_2"/>
    <property type="match status" value="1"/>
</dbReference>
<dbReference type="AlphaFoldDB" id="A0A926P6L2"/>
<dbReference type="GO" id="GO:0016491">
    <property type="term" value="F:oxidoreductase activity"/>
    <property type="evidence" value="ECO:0007669"/>
    <property type="project" value="UniProtKB-KW"/>
</dbReference>
<evidence type="ECO:0000256" key="6">
    <source>
        <dbReference type="ARBA" id="ARBA00023014"/>
    </source>
</evidence>
<dbReference type="InterPro" id="IPR039261">
    <property type="entry name" value="FNR_nucleotide-bd"/>
</dbReference>
<dbReference type="GO" id="GO:0046872">
    <property type="term" value="F:metal ion binding"/>
    <property type="evidence" value="ECO:0007669"/>
    <property type="project" value="UniProtKB-KW"/>
</dbReference>
<feature type="domain" description="2Fe-2S ferredoxin-type" evidence="8">
    <location>
        <begin position="233"/>
        <end position="316"/>
    </location>
</feature>
<dbReference type="InterPro" id="IPR017927">
    <property type="entry name" value="FAD-bd_FR_type"/>
</dbReference>
<keyword evidence="6" id="KW-0411">Iron-sulfur</keyword>
<evidence type="ECO:0000313" key="10">
    <source>
        <dbReference type="EMBL" id="MBD1549611.1"/>
    </source>
</evidence>
<evidence type="ECO:0000256" key="2">
    <source>
        <dbReference type="ARBA" id="ARBA00022714"/>
    </source>
</evidence>
<dbReference type="RefSeq" id="WP_190294303.1">
    <property type="nucleotide sequence ID" value="NZ_JABFCZ010000046.1"/>
</dbReference>
<feature type="domain" description="FAD-binding FR-type" evidence="9">
    <location>
        <begin position="5"/>
        <end position="107"/>
    </location>
</feature>
<dbReference type="CDD" id="cd00207">
    <property type="entry name" value="fer2"/>
    <property type="match status" value="1"/>
</dbReference>
<evidence type="ECO:0000256" key="1">
    <source>
        <dbReference type="ARBA" id="ARBA00022630"/>
    </source>
</evidence>
<dbReference type="PRINTS" id="PR00371">
    <property type="entry name" value="FPNCR"/>
</dbReference>
<gene>
    <name evidence="10" type="ORF">HK439_25430</name>
</gene>
<dbReference type="PROSITE" id="PS51384">
    <property type="entry name" value="FAD_FR"/>
    <property type="match status" value="1"/>
</dbReference>
<dbReference type="PROSITE" id="PS00197">
    <property type="entry name" value="2FE2S_FER_1"/>
    <property type="match status" value="1"/>
</dbReference>
<dbReference type="Proteomes" id="UP000598467">
    <property type="component" value="Unassembled WGS sequence"/>
</dbReference>
<dbReference type="SUPFAM" id="SSF52343">
    <property type="entry name" value="Ferredoxin reductase-like, C-terminal NADP-linked domain"/>
    <property type="match status" value="1"/>
</dbReference>
<dbReference type="InterPro" id="IPR012675">
    <property type="entry name" value="Beta-grasp_dom_sf"/>
</dbReference>
<accession>A0A926P6L2</accession>
<evidence type="ECO:0000259" key="8">
    <source>
        <dbReference type="PROSITE" id="PS51085"/>
    </source>
</evidence>
<evidence type="ECO:0000256" key="7">
    <source>
        <dbReference type="ARBA" id="ARBA00034078"/>
    </source>
</evidence>
<dbReference type="InterPro" id="IPR006058">
    <property type="entry name" value="2Fe2S_fd_BS"/>
</dbReference>
<dbReference type="InterPro" id="IPR050415">
    <property type="entry name" value="MRET"/>
</dbReference>
<reference evidence="10" key="1">
    <citation type="submission" date="2020-05" db="EMBL/GenBank/DDBJ databases">
        <title>Identification of trans-AT polyketide cluster in two marine bacteria, producers of a novel glutaramide-containing polyketide sesbanimide D and analogs.</title>
        <authorList>
            <person name="Kacar D."/>
            <person name="Rodriguez P."/>
            <person name="Canedo L."/>
            <person name="Gonzalez E."/>
            <person name="Galan B."/>
            <person name="De La Calle F."/>
            <person name="Garcia J.L."/>
        </authorList>
    </citation>
    <scope>NUCLEOTIDE SEQUENCE</scope>
    <source>
        <strain evidence="10">PHM038</strain>
    </source>
</reference>
<evidence type="ECO:0000259" key="9">
    <source>
        <dbReference type="PROSITE" id="PS51384"/>
    </source>
</evidence>
<dbReference type="InterPro" id="IPR001041">
    <property type="entry name" value="2Fe-2S_ferredoxin-type"/>
</dbReference>
<sequence>MTIESGGIRTTVTRRRELTPDIAEFTLVAADGGALPAFTPGAHITVQTPSDAVRRYSLVGTGEEPDAYVIAVKREPESRGGSRSMHEQVQEGTELLIEPPENDFPLKDVPKYLLIAGGIGITPIYSMAQKLAEDGKAFSIIYCTRSPEQTAYREELQKAFPGKVKLHHDKGDPAKAYDFWDNFAEPQTMHVYCCGPKPLMEEIKAVSGHWPEGRVNFEDFKPVEVVRADDHEFKVELARSGQTVTVPADKSILEALRENGFKTPSSCESGTCGTCKTRLLAGEPDHRDMVLMDEEKADTIMICVSRAKSGDLVLDL</sequence>
<evidence type="ECO:0000256" key="3">
    <source>
        <dbReference type="ARBA" id="ARBA00022723"/>
    </source>
</evidence>
<evidence type="ECO:0000256" key="5">
    <source>
        <dbReference type="ARBA" id="ARBA00023004"/>
    </source>
</evidence>
<protein>
    <submittedName>
        <fullName evidence="10">Oxidoreductase</fullName>
    </submittedName>
</protein>